<dbReference type="RefSeq" id="XP_016606328.1">
    <property type="nucleotide sequence ID" value="XM_016757558.1"/>
</dbReference>
<evidence type="ECO:0000313" key="2">
    <source>
        <dbReference type="EMBL" id="KNC98288.1"/>
    </source>
</evidence>
<evidence type="ECO:0000256" key="1">
    <source>
        <dbReference type="SAM" id="SignalP"/>
    </source>
</evidence>
<proteinExistence type="predicted"/>
<sequence>MRTVYITPLVTSLLVLFSGTAAQPPPAPAPAPAPPAPPAPPPCNPFIQVCPNPNCTDSSNIGQVYIASPNTTAYFYVGKPVNVTWTYSAETDTSKFPINSVHIYYQKSDAQKWAEVASVPARATNYSWALEDFQAGTGGNFKIRIVPDNIDRSGTTGIPSSCTPPGWPSIGQQEFTIVRPLPLTPIASDPYPAALSSGSRTIASGSVMTALILLISYVQTGLSYA</sequence>
<organism evidence="2 3">
    <name type="scientific">Spizellomyces punctatus (strain DAOM BR117)</name>
    <dbReference type="NCBI Taxonomy" id="645134"/>
    <lineage>
        <taxon>Eukaryota</taxon>
        <taxon>Fungi</taxon>
        <taxon>Fungi incertae sedis</taxon>
        <taxon>Chytridiomycota</taxon>
        <taxon>Chytridiomycota incertae sedis</taxon>
        <taxon>Chytridiomycetes</taxon>
        <taxon>Spizellomycetales</taxon>
        <taxon>Spizellomycetaceae</taxon>
        <taxon>Spizellomyces</taxon>
    </lineage>
</organism>
<dbReference type="OrthoDB" id="2150508at2759"/>
<dbReference type="InParanoid" id="A0A0L0HBZ7"/>
<feature type="signal peptide" evidence="1">
    <location>
        <begin position="1"/>
        <end position="22"/>
    </location>
</feature>
<dbReference type="VEuPathDB" id="FungiDB:SPPG_09395"/>
<dbReference type="Proteomes" id="UP000053201">
    <property type="component" value="Unassembled WGS sequence"/>
</dbReference>
<dbReference type="EMBL" id="KQ257461">
    <property type="protein sequence ID" value="KNC98288.1"/>
    <property type="molecule type" value="Genomic_DNA"/>
</dbReference>
<reference evidence="2 3" key="1">
    <citation type="submission" date="2009-08" db="EMBL/GenBank/DDBJ databases">
        <title>The Genome Sequence of Spizellomyces punctatus strain DAOM BR117.</title>
        <authorList>
            <consortium name="The Broad Institute Genome Sequencing Platform"/>
            <person name="Russ C."/>
            <person name="Cuomo C."/>
            <person name="Shea T."/>
            <person name="Young S.K."/>
            <person name="Zeng Q."/>
            <person name="Koehrsen M."/>
            <person name="Haas B."/>
            <person name="Borodovsky M."/>
            <person name="Guigo R."/>
            <person name="Alvarado L."/>
            <person name="Berlin A."/>
            <person name="Bochicchio J."/>
            <person name="Borenstein D."/>
            <person name="Chapman S."/>
            <person name="Chen Z."/>
            <person name="Engels R."/>
            <person name="Freedman E."/>
            <person name="Gellesch M."/>
            <person name="Goldberg J."/>
            <person name="Griggs A."/>
            <person name="Gujja S."/>
            <person name="Heiman D."/>
            <person name="Hepburn T."/>
            <person name="Howarth C."/>
            <person name="Jen D."/>
            <person name="Larson L."/>
            <person name="Lewis B."/>
            <person name="Mehta T."/>
            <person name="Park D."/>
            <person name="Pearson M."/>
            <person name="Roberts A."/>
            <person name="Saif S."/>
            <person name="Shenoy N."/>
            <person name="Sisk P."/>
            <person name="Stolte C."/>
            <person name="Sykes S."/>
            <person name="Thomson T."/>
            <person name="Walk T."/>
            <person name="White J."/>
            <person name="Yandava C."/>
            <person name="Burger G."/>
            <person name="Gray M.W."/>
            <person name="Holland P.W.H."/>
            <person name="King N."/>
            <person name="Lang F.B.F."/>
            <person name="Roger A.J."/>
            <person name="Ruiz-Trillo I."/>
            <person name="Lander E."/>
            <person name="Nusbaum C."/>
        </authorList>
    </citation>
    <scope>NUCLEOTIDE SEQUENCE [LARGE SCALE GENOMIC DNA]</scope>
    <source>
        <strain evidence="2 3">DAOM BR117</strain>
    </source>
</reference>
<protein>
    <submittedName>
        <fullName evidence="2">Uncharacterized protein</fullName>
    </submittedName>
</protein>
<feature type="chain" id="PRO_5005539939" evidence="1">
    <location>
        <begin position="23"/>
        <end position="225"/>
    </location>
</feature>
<evidence type="ECO:0000313" key="3">
    <source>
        <dbReference type="Proteomes" id="UP000053201"/>
    </source>
</evidence>
<dbReference type="AlphaFoldDB" id="A0A0L0HBZ7"/>
<accession>A0A0L0HBZ7</accession>
<keyword evidence="1" id="KW-0732">Signal</keyword>
<dbReference type="GeneID" id="27692520"/>
<keyword evidence="3" id="KW-1185">Reference proteome</keyword>
<gene>
    <name evidence="2" type="ORF">SPPG_09395</name>
</gene>
<name>A0A0L0HBZ7_SPIPD</name>